<dbReference type="Proteomes" id="UP001338125">
    <property type="component" value="Unassembled WGS sequence"/>
</dbReference>
<proteinExistence type="predicted"/>
<evidence type="ECO:0000313" key="1">
    <source>
        <dbReference type="EMBL" id="KAK5988501.1"/>
    </source>
</evidence>
<protein>
    <submittedName>
        <fullName evidence="1">Uncharacterized protein</fullName>
    </submittedName>
</protein>
<accession>A0ABR0S9I8</accession>
<gene>
    <name evidence="1" type="ORF">PT974_09984</name>
</gene>
<reference evidence="1 2" key="1">
    <citation type="submission" date="2024-01" db="EMBL/GenBank/DDBJ databases">
        <title>Complete genome of Cladobotryum mycophilum ATHUM6906.</title>
        <authorList>
            <person name="Christinaki A.C."/>
            <person name="Myridakis A.I."/>
            <person name="Kouvelis V.N."/>
        </authorList>
    </citation>
    <scope>NUCLEOTIDE SEQUENCE [LARGE SCALE GENOMIC DNA]</scope>
    <source>
        <strain evidence="1 2">ATHUM6906</strain>
    </source>
</reference>
<comment type="caution">
    <text evidence="1">The sequence shown here is derived from an EMBL/GenBank/DDBJ whole genome shotgun (WGS) entry which is preliminary data.</text>
</comment>
<evidence type="ECO:0000313" key="2">
    <source>
        <dbReference type="Proteomes" id="UP001338125"/>
    </source>
</evidence>
<keyword evidence="2" id="KW-1185">Reference proteome</keyword>
<sequence length="70" mass="7943">MSGMAGTGLKVYIRDAFASTKQIKEWAFLTHLTSRSHHPFAIPTNETYIPLSNRLDDLSHYLNSISYGDR</sequence>
<name>A0ABR0S9I8_9HYPO</name>
<dbReference type="EMBL" id="JAVFKD010000015">
    <property type="protein sequence ID" value="KAK5988501.1"/>
    <property type="molecule type" value="Genomic_DNA"/>
</dbReference>
<organism evidence="1 2">
    <name type="scientific">Cladobotryum mycophilum</name>
    <dbReference type="NCBI Taxonomy" id="491253"/>
    <lineage>
        <taxon>Eukaryota</taxon>
        <taxon>Fungi</taxon>
        <taxon>Dikarya</taxon>
        <taxon>Ascomycota</taxon>
        <taxon>Pezizomycotina</taxon>
        <taxon>Sordariomycetes</taxon>
        <taxon>Hypocreomycetidae</taxon>
        <taxon>Hypocreales</taxon>
        <taxon>Hypocreaceae</taxon>
        <taxon>Cladobotryum</taxon>
    </lineage>
</organism>